<dbReference type="PANTHER" id="PTHR33065">
    <property type="entry name" value="OS07G0486400 PROTEIN"/>
    <property type="match status" value="1"/>
</dbReference>
<dbReference type="EMBL" id="GBRH01179597">
    <property type="protein sequence ID" value="JAE18299.1"/>
    <property type="molecule type" value="Transcribed_RNA"/>
</dbReference>
<evidence type="ECO:0000313" key="2">
    <source>
        <dbReference type="EMBL" id="JAE18299.1"/>
    </source>
</evidence>
<feature type="domain" description="DUF6598" evidence="1">
    <location>
        <begin position="164"/>
        <end position="411"/>
    </location>
</feature>
<sequence length="447" mass="50170">MEHDGEVRSSEIAWGNPNAVVVELSDEFFRQLLVMGPRMDPDAKDYAKHVLFWKAILGIHPSRWTLDTRNVAESNRHLAEEAVKNIYKYQKDEIDYFEKIEELNSTLSVTEKKFNHVTIKPRSPYPRCLHLWHQQFRMTNTCPTSVRNMRFSEPGANEYVSSALLQFFSLRFAGDFSPGETMSVYGFVAVRDDVDELRNYIFKRSREHAQEITPDSPDLPLMPPSRGISAPFAVIVEYSLKVKSKGTDGPEDGELIDGCFEFEQSEIGPDVQLRKVRMFGSLGPVDVHFVFLRYAVEATIDVKVKRAAEGYNLNAVAVSTCGYIENIVLYDKSALPVTASKNCGVSSWVAVASAVVAVELGCELKLIFDIATEYESDCGIGSRPIMKDTHELTFTAQKHKSSKGKVVLGKMFKMTANVTWSTMGSPYMKAFHSNRSLLGENPLGPCC</sequence>
<dbReference type="PANTHER" id="PTHR33065:SF145">
    <property type="entry name" value="OS05G0506400 PROTEIN"/>
    <property type="match status" value="1"/>
</dbReference>
<dbReference type="Pfam" id="PF20241">
    <property type="entry name" value="DUF6598"/>
    <property type="match status" value="1"/>
</dbReference>
<protein>
    <recommendedName>
        <fullName evidence="1">DUF6598 domain-containing protein</fullName>
    </recommendedName>
</protein>
<reference evidence="2" key="2">
    <citation type="journal article" date="2015" name="Data Brief">
        <title>Shoot transcriptome of the giant reed, Arundo donax.</title>
        <authorList>
            <person name="Barrero R.A."/>
            <person name="Guerrero F.D."/>
            <person name="Moolhuijzen P."/>
            <person name="Goolsby J.A."/>
            <person name="Tidwell J."/>
            <person name="Bellgard S.E."/>
            <person name="Bellgard M.I."/>
        </authorList>
    </citation>
    <scope>NUCLEOTIDE SEQUENCE</scope>
    <source>
        <tissue evidence="2">Shoot tissue taken approximately 20 cm above the soil surface</tissue>
    </source>
</reference>
<organism evidence="2">
    <name type="scientific">Arundo donax</name>
    <name type="common">Giant reed</name>
    <name type="synonym">Donax arundinaceus</name>
    <dbReference type="NCBI Taxonomy" id="35708"/>
    <lineage>
        <taxon>Eukaryota</taxon>
        <taxon>Viridiplantae</taxon>
        <taxon>Streptophyta</taxon>
        <taxon>Embryophyta</taxon>
        <taxon>Tracheophyta</taxon>
        <taxon>Spermatophyta</taxon>
        <taxon>Magnoliopsida</taxon>
        <taxon>Liliopsida</taxon>
        <taxon>Poales</taxon>
        <taxon>Poaceae</taxon>
        <taxon>PACMAD clade</taxon>
        <taxon>Arundinoideae</taxon>
        <taxon>Arundineae</taxon>
        <taxon>Arundo</taxon>
    </lineage>
</organism>
<name>A0A0A9G4A5_ARUDO</name>
<dbReference type="InterPro" id="IPR046533">
    <property type="entry name" value="DUF6598"/>
</dbReference>
<evidence type="ECO:0000259" key="1">
    <source>
        <dbReference type="Pfam" id="PF20241"/>
    </source>
</evidence>
<proteinExistence type="predicted"/>
<reference evidence="2" key="1">
    <citation type="submission" date="2014-09" db="EMBL/GenBank/DDBJ databases">
        <authorList>
            <person name="Magalhaes I.L.F."/>
            <person name="Oliveira U."/>
            <person name="Santos F.R."/>
            <person name="Vidigal T.H.D.A."/>
            <person name="Brescovit A.D."/>
            <person name="Santos A.J."/>
        </authorList>
    </citation>
    <scope>NUCLEOTIDE SEQUENCE</scope>
    <source>
        <tissue evidence="2">Shoot tissue taken approximately 20 cm above the soil surface</tissue>
    </source>
</reference>
<dbReference type="AlphaFoldDB" id="A0A0A9G4A5"/>
<accession>A0A0A9G4A5</accession>